<sequence length="162" mass="17791">MIGVGSGLDAIALVLKGLRKVIATDIDPHSLSIAKQNVEANKVKGVIEVRKGSLFDPLSDVKKNGGIDVLYVSPPCMPIPPDQINQFPSSVNGGPDRTKYLEIALKRHLIICTKSEGDCILILHQRLTRKNFSNCWIRITPGKNWHELKCLFQSSFCLSGPS</sequence>
<gene>
    <name evidence="1" type="ORF">A2912_00410</name>
</gene>
<dbReference type="AlphaFoldDB" id="A0A1G1YPB2"/>
<dbReference type="Pfam" id="PF06325">
    <property type="entry name" value="PrmA"/>
    <property type="match status" value="1"/>
</dbReference>
<dbReference type="CDD" id="cd02440">
    <property type="entry name" value="AdoMet_MTases"/>
    <property type="match status" value="1"/>
</dbReference>
<reference evidence="1 2" key="1">
    <citation type="journal article" date="2016" name="Nat. Commun.">
        <title>Thousands of microbial genomes shed light on interconnected biogeochemical processes in an aquifer system.</title>
        <authorList>
            <person name="Anantharaman K."/>
            <person name="Brown C.T."/>
            <person name="Hug L.A."/>
            <person name="Sharon I."/>
            <person name="Castelle C.J."/>
            <person name="Probst A.J."/>
            <person name="Thomas B.C."/>
            <person name="Singh A."/>
            <person name="Wilkins M.J."/>
            <person name="Karaoz U."/>
            <person name="Brodie E.L."/>
            <person name="Williams K.H."/>
            <person name="Hubbard S.S."/>
            <person name="Banfield J.F."/>
        </authorList>
    </citation>
    <scope>NUCLEOTIDE SEQUENCE [LARGE SCALE GENOMIC DNA]</scope>
</reference>
<name>A0A1G1YPB2_9BACT</name>
<proteinExistence type="predicted"/>
<evidence type="ECO:0000313" key="2">
    <source>
        <dbReference type="Proteomes" id="UP000178122"/>
    </source>
</evidence>
<dbReference type="SUPFAM" id="SSF53335">
    <property type="entry name" value="S-adenosyl-L-methionine-dependent methyltransferases"/>
    <property type="match status" value="1"/>
</dbReference>
<evidence type="ECO:0000313" key="1">
    <source>
        <dbReference type="EMBL" id="OGY54195.1"/>
    </source>
</evidence>
<dbReference type="EMBL" id="MHIN01000035">
    <property type="protein sequence ID" value="OGY54195.1"/>
    <property type="molecule type" value="Genomic_DNA"/>
</dbReference>
<accession>A0A1G1YPB2</accession>
<protein>
    <recommendedName>
        <fullName evidence="3">Methyltransferase small domain-containing protein</fullName>
    </recommendedName>
</protein>
<dbReference type="InterPro" id="IPR029063">
    <property type="entry name" value="SAM-dependent_MTases_sf"/>
</dbReference>
<evidence type="ECO:0008006" key="3">
    <source>
        <dbReference type="Google" id="ProtNLM"/>
    </source>
</evidence>
<dbReference type="Gene3D" id="3.40.50.150">
    <property type="entry name" value="Vaccinia Virus protein VP39"/>
    <property type="match status" value="1"/>
</dbReference>
<dbReference type="Proteomes" id="UP000178122">
    <property type="component" value="Unassembled WGS sequence"/>
</dbReference>
<comment type="caution">
    <text evidence="1">The sequence shown here is derived from an EMBL/GenBank/DDBJ whole genome shotgun (WGS) entry which is preliminary data.</text>
</comment>
<organism evidence="1 2">
    <name type="scientific">Candidatus Buchananbacteria bacterium RIFCSPLOWO2_01_FULL_40_23b</name>
    <dbReference type="NCBI Taxonomy" id="1797544"/>
    <lineage>
        <taxon>Bacteria</taxon>
        <taxon>Candidatus Buchananiibacteriota</taxon>
    </lineage>
</organism>